<dbReference type="SUPFAM" id="SSF55781">
    <property type="entry name" value="GAF domain-like"/>
    <property type="match status" value="1"/>
</dbReference>
<accession>A0ABW9Y5Y8</accession>
<dbReference type="Pfam" id="PF12860">
    <property type="entry name" value="PAS_7"/>
    <property type="match status" value="1"/>
</dbReference>
<dbReference type="InterPro" id="IPR004358">
    <property type="entry name" value="Sig_transdc_His_kin-like_C"/>
</dbReference>
<evidence type="ECO:0000256" key="6">
    <source>
        <dbReference type="PROSITE-ProRule" id="PRU00169"/>
    </source>
</evidence>
<dbReference type="Pfam" id="PF00072">
    <property type="entry name" value="Response_reg"/>
    <property type="match status" value="1"/>
</dbReference>
<feature type="coiled-coil region" evidence="7">
    <location>
        <begin position="406"/>
        <end position="433"/>
    </location>
</feature>
<dbReference type="Proteomes" id="UP001517376">
    <property type="component" value="Unassembled WGS sequence"/>
</dbReference>
<comment type="catalytic activity">
    <reaction evidence="1">
        <text>ATP + protein L-histidine = ADP + protein N-phospho-L-histidine.</text>
        <dbReference type="EC" id="2.7.13.3"/>
    </reaction>
</comment>
<dbReference type="Gene3D" id="3.40.50.2300">
    <property type="match status" value="1"/>
</dbReference>
<dbReference type="CDD" id="cd16922">
    <property type="entry name" value="HATPase_EvgS-ArcB-TorS-like"/>
    <property type="match status" value="1"/>
</dbReference>
<dbReference type="InterPro" id="IPR001610">
    <property type="entry name" value="PAC"/>
</dbReference>
<sequence>MPDEISIVRMLNELVRTPLSELDQAVTRMIGSLCTHIGAGWSALFRLDGQILAATHHFTRPDLPPLTCRADYALGAGRAVLERNQPLLIPDLSVLPADSPLRAEPWAKALLAVPVNGDGGLIGVLAFAFPTEQHDLDAETQDRVKAAAEVLETVIARREIERQHLDTARRLEATLSALPDLLFEVTPDGHFAEFAAGPVDLMAAPPESLRGQHFSAFLPPDVNRVVDQALRTALENGRVEGVRYRLDLPDGPHWFELTGAMKPAPLVEQQPNVIFLVRDVTADMRMRDELVQLGKIVEAMSNLVCITDLEENVVWCNAAFERQTGWKLDEIRGRYLGDVVRIPGHDRGNQSAVAEAIRQRKAYSGQTMNQDRHGRRYWIDFNVLPLHDAAGELAGFVTIETDVTKLKEQEATLAQLAQTATDARERLENAIDALPDGVIILDDADKIVVANRAYYDLFPEMRAFVQPGERLGAILAKGVELGVYGPTDGKTTAAEWVAGRLRTYREAFDIDEVPLPDGRWLKRIHTRTTDGGIVALAIDVTARHNQLAALDAANRELSAALAERDRAERRLRGIMEGADVGTWELDLRNNTLHVGGRWADMLGRPDGAPADFAFSDFLDLVHPDDQSKLGDPRKVSAEMGDTFSEIEFRMRHDEGHYIWILSRSRVTERGPDGTPHVMAGVHLDLTDRKRLERQLQAGRAYLSEVMDTSIAALTVLNEVGEITYANQEAERILRLERSNLRGRTYNDANWRVQRIDGSPLPDEDLPFRQALAKGGIVRDIRFALHLADGSRRVLSANAVPLMPADGEQHVVVSFSDITDELATTIRLEEARAKAEEMSRAKSIFLANMSHEIRTPLNGVLGMAEILQGLVSTPEKQRMVATIRQSGETLLTVLNSILDMSKIEAGKMELESVPFVLADVLGQVEALHRVKAEEKGLELSVLVSAGADLPRVGDPHRLTQILNNVLSNAIKFTEAGSIRLKLSCRPGKPVTIDIRDTGVGMTEAQLSRVFESFEQADGSMTRRFGGTGLGLSIVRQLVLLMGGMITMQSRPGEGTEVRLILPLPEADPALLAPPEPEAVLDVSALAGRRLLIADDNLTNRLVLSEMLARTDVNITMVENGQEAIDAWEAALRDGSPFDLLLLDITMPVLDGMRALSTIRSREAERKLPPVPAIAVTANAMPNQVADYIIGGYDTHLAKPFKRKELLHALKTLLRG</sequence>
<dbReference type="PROSITE" id="PS50109">
    <property type="entry name" value="HIS_KIN"/>
    <property type="match status" value="1"/>
</dbReference>
<dbReference type="CDD" id="cd00130">
    <property type="entry name" value="PAS"/>
    <property type="match status" value="4"/>
</dbReference>
<evidence type="ECO:0000256" key="4">
    <source>
        <dbReference type="ARBA" id="ARBA00022679"/>
    </source>
</evidence>
<dbReference type="Gene3D" id="3.30.450.40">
    <property type="match status" value="1"/>
</dbReference>
<evidence type="ECO:0000256" key="1">
    <source>
        <dbReference type="ARBA" id="ARBA00000085"/>
    </source>
</evidence>
<keyword evidence="7" id="KW-0175">Coiled coil</keyword>
<dbReference type="CDD" id="cd00082">
    <property type="entry name" value="HisKA"/>
    <property type="match status" value="1"/>
</dbReference>
<dbReference type="InterPro" id="IPR013767">
    <property type="entry name" value="PAS_fold"/>
</dbReference>
<organism evidence="12 13">
    <name type="scientific">Paragemmobacter ruber</name>
    <dbReference type="NCBI Taxonomy" id="1985673"/>
    <lineage>
        <taxon>Bacteria</taxon>
        <taxon>Pseudomonadati</taxon>
        <taxon>Pseudomonadota</taxon>
        <taxon>Alphaproteobacteria</taxon>
        <taxon>Rhodobacterales</taxon>
        <taxon>Paracoccaceae</taxon>
        <taxon>Paragemmobacter</taxon>
    </lineage>
</organism>
<dbReference type="InterPro" id="IPR003018">
    <property type="entry name" value="GAF"/>
</dbReference>
<dbReference type="PROSITE" id="PS50110">
    <property type="entry name" value="RESPONSE_REGULATORY"/>
    <property type="match status" value="1"/>
</dbReference>
<evidence type="ECO:0000256" key="7">
    <source>
        <dbReference type="SAM" id="Coils"/>
    </source>
</evidence>
<keyword evidence="4" id="KW-0808">Transferase</keyword>
<dbReference type="SMART" id="SM00065">
    <property type="entry name" value="GAF"/>
    <property type="match status" value="1"/>
</dbReference>
<proteinExistence type="predicted"/>
<dbReference type="Gene3D" id="2.10.70.100">
    <property type="match status" value="1"/>
</dbReference>
<feature type="modified residue" description="4-aspartylphosphate" evidence="6">
    <location>
        <position position="1142"/>
    </location>
</feature>
<dbReference type="SMART" id="SM00086">
    <property type="entry name" value="PAC"/>
    <property type="match status" value="3"/>
</dbReference>
<dbReference type="PANTHER" id="PTHR43047">
    <property type="entry name" value="TWO-COMPONENT HISTIDINE PROTEIN KINASE"/>
    <property type="match status" value="1"/>
</dbReference>
<feature type="domain" description="PAC" evidence="11">
    <location>
        <begin position="778"/>
        <end position="829"/>
    </location>
</feature>
<dbReference type="EC" id="2.7.13.3" evidence="2"/>
<feature type="domain" description="Response regulatory" evidence="9">
    <location>
        <begin position="1088"/>
        <end position="1212"/>
    </location>
</feature>
<dbReference type="Gene3D" id="3.30.565.10">
    <property type="entry name" value="Histidine kinase-like ATPase, C-terminal domain"/>
    <property type="match status" value="1"/>
</dbReference>
<keyword evidence="3 6" id="KW-0597">Phosphoprotein</keyword>
<dbReference type="InterPro" id="IPR011006">
    <property type="entry name" value="CheY-like_superfamily"/>
</dbReference>
<feature type="domain" description="PAC" evidence="11">
    <location>
        <begin position="644"/>
        <end position="697"/>
    </location>
</feature>
<dbReference type="Pfam" id="PF02518">
    <property type="entry name" value="HATPase_c"/>
    <property type="match status" value="1"/>
</dbReference>
<evidence type="ECO:0000259" key="10">
    <source>
        <dbReference type="PROSITE" id="PS50112"/>
    </source>
</evidence>
<dbReference type="Pfam" id="PF01590">
    <property type="entry name" value="GAF"/>
    <property type="match status" value="1"/>
</dbReference>
<dbReference type="Gene3D" id="1.10.287.130">
    <property type="match status" value="1"/>
</dbReference>
<dbReference type="SUPFAM" id="SSF52172">
    <property type="entry name" value="CheY-like"/>
    <property type="match status" value="1"/>
</dbReference>
<dbReference type="PRINTS" id="PR00344">
    <property type="entry name" value="BCTRLSENSOR"/>
</dbReference>
<evidence type="ECO:0000259" key="11">
    <source>
        <dbReference type="PROSITE" id="PS50113"/>
    </source>
</evidence>
<dbReference type="Gene3D" id="3.30.450.20">
    <property type="entry name" value="PAS domain"/>
    <property type="match status" value="5"/>
</dbReference>
<dbReference type="InterPro" id="IPR000700">
    <property type="entry name" value="PAS-assoc_C"/>
</dbReference>
<evidence type="ECO:0000256" key="3">
    <source>
        <dbReference type="ARBA" id="ARBA00022553"/>
    </source>
</evidence>
<feature type="domain" description="PAC" evidence="11">
    <location>
        <begin position="361"/>
        <end position="415"/>
    </location>
</feature>
<reference evidence="13" key="1">
    <citation type="submission" date="2020-01" db="EMBL/GenBank/DDBJ databases">
        <title>Sphingomonas sp. strain CSW-10.</title>
        <authorList>
            <person name="Chen W.-M."/>
        </authorList>
    </citation>
    <scope>NUCLEOTIDE SEQUENCE [LARGE SCALE GENOMIC DNA]</scope>
    <source>
        <strain evidence="13">CCP-1</strain>
    </source>
</reference>
<dbReference type="InterPro" id="IPR035965">
    <property type="entry name" value="PAS-like_dom_sf"/>
</dbReference>
<dbReference type="InterPro" id="IPR001789">
    <property type="entry name" value="Sig_transdc_resp-reg_receiver"/>
</dbReference>
<dbReference type="SMART" id="SM00091">
    <property type="entry name" value="PAS"/>
    <property type="match status" value="5"/>
</dbReference>
<dbReference type="InterPro" id="IPR005467">
    <property type="entry name" value="His_kinase_dom"/>
</dbReference>
<dbReference type="SUPFAM" id="SSF47384">
    <property type="entry name" value="Homodimeric domain of signal transducing histidine kinase"/>
    <property type="match status" value="1"/>
</dbReference>
<dbReference type="InterPro" id="IPR036097">
    <property type="entry name" value="HisK_dim/P_sf"/>
</dbReference>
<dbReference type="NCBIfam" id="TIGR00229">
    <property type="entry name" value="sensory_box"/>
    <property type="match status" value="3"/>
</dbReference>
<dbReference type="InterPro" id="IPR003661">
    <property type="entry name" value="HisK_dim/P_dom"/>
</dbReference>
<protein>
    <recommendedName>
        <fullName evidence="2">histidine kinase</fullName>
        <ecNumber evidence="2">2.7.13.3</ecNumber>
    </recommendedName>
</protein>
<dbReference type="PROSITE" id="PS50112">
    <property type="entry name" value="PAS"/>
    <property type="match status" value="3"/>
</dbReference>
<keyword evidence="5" id="KW-0418">Kinase</keyword>
<evidence type="ECO:0000313" key="13">
    <source>
        <dbReference type="Proteomes" id="UP001517376"/>
    </source>
</evidence>
<keyword evidence="13" id="KW-1185">Reference proteome</keyword>
<evidence type="ECO:0000313" key="12">
    <source>
        <dbReference type="EMBL" id="NBE07264.1"/>
    </source>
</evidence>
<dbReference type="InterPro" id="IPR013655">
    <property type="entry name" value="PAS_fold_3"/>
</dbReference>
<evidence type="ECO:0000259" key="8">
    <source>
        <dbReference type="PROSITE" id="PS50109"/>
    </source>
</evidence>
<dbReference type="InterPro" id="IPR036890">
    <property type="entry name" value="HATPase_C_sf"/>
</dbReference>
<dbReference type="SMART" id="SM00448">
    <property type="entry name" value="REC"/>
    <property type="match status" value="1"/>
</dbReference>
<evidence type="ECO:0000256" key="2">
    <source>
        <dbReference type="ARBA" id="ARBA00012438"/>
    </source>
</evidence>
<dbReference type="Pfam" id="PF00512">
    <property type="entry name" value="HisKA"/>
    <property type="match status" value="1"/>
</dbReference>
<dbReference type="SMART" id="SM00387">
    <property type="entry name" value="HATPase_c"/>
    <property type="match status" value="1"/>
</dbReference>
<gene>
    <name evidence="12" type="ORF">GU920_06940</name>
</gene>
<feature type="domain" description="PAS" evidence="10">
    <location>
        <begin position="289"/>
        <end position="334"/>
    </location>
</feature>
<dbReference type="PROSITE" id="PS50113">
    <property type="entry name" value="PAC"/>
    <property type="match status" value="3"/>
</dbReference>
<evidence type="ECO:0000259" key="9">
    <source>
        <dbReference type="PROSITE" id="PS50110"/>
    </source>
</evidence>
<dbReference type="InterPro" id="IPR029016">
    <property type="entry name" value="GAF-like_dom_sf"/>
</dbReference>
<dbReference type="InterPro" id="IPR000014">
    <property type="entry name" value="PAS"/>
</dbReference>
<feature type="domain" description="PAS" evidence="10">
    <location>
        <begin position="167"/>
        <end position="237"/>
    </location>
</feature>
<name>A0ABW9Y5Y8_9RHOB</name>
<dbReference type="RefSeq" id="WP_161766188.1">
    <property type="nucleotide sequence ID" value="NZ_JAAATW010000001.1"/>
</dbReference>
<evidence type="ECO:0000256" key="5">
    <source>
        <dbReference type="ARBA" id="ARBA00022777"/>
    </source>
</evidence>
<dbReference type="SUPFAM" id="SSF55785">
    <property type="entry name" value="PYP-like sensor domain (PAS domain)"/>
    <property type="match status" value="5"/>
</dbReference>
<feature type="domain" description="PAS" evidence="10">
    <location>
        <begin position="698"/>
        <end position="744"/>
    </location>
</feature>
<dbReference type="InterPro" id="IPR013656">
    <property type="entry name" value="PAS_4"/>
</dbReference>
<dbReference type="SUPFAM" id="SSF55874">
    <property type="entry name" value="ATPase domain of HSP90 chaperone/DNA topoisomerase II/histidine kinase"/>
    <property type="match status" value="1"/>
</dbReference>
<feature type="domain" description="Histidine kinase" evidence="8">
    <location>
        <begin position="847"/>
        <end position="1064"/>
    </location>
</feature>
<comment type="caution">
    <text evidence="12">The sequence shown here is derived from an EMBL/GenBank/DDBJ whole genome shotgun (WGS) entry which is preliminary data.</text>
</comment>
<dbReference type="CDD" id="cd17546">
    <property type="entry name" value="REC_hyHK_CKI1_RcsC-like"/>
    <property type="match status" value="1"/>
</dbReference>
<dbReference type="Pfam" id="PF08448">
    <property type="entry name" value="PAS_4"/>
    <property type="match status" value="2"/>
</dbReference>
<dbReference type="Pfam" id="PF00989">
    <property type="entry name" value="PAS"/>
    <property type="match status" value="1"/>
</dbReference>
<dbReference type="SMART" id="SM00388">
    <property type="entry name" value="HisKA"/>
    <property type="match status" value="1"/>
</dbReference>
<dbReference type="EMBL" id="JAAATW010000001">
    <property type="protein sequence ID" value="NBE07264.1"/>
    <property type="molecule type" value="Genomic_DNA"/>
</dbReference>
<dbReference type="InterPro" id="IPR003594">
    <property type="entry name" value="HATPase_dom"/>
</dbReference>
<dbReference type="PANTHER" id="PTHR43047:SF78">
    <property type="entry name" value="SENSORY_REGULATORY PROTEIN RPFC"/>
    <property type="match status" value="1"/>
</dbReference>
<dbReference type="Pfam" id="PF08447">
    <property type="entry name" value="PAS_3"/>
    <property type="match status" value="1"/>
</dbReference>